<feature type="compositionally biased region" description="Gly residues" evidence="1">
    <location>
        <begin position="206"/>
        <end position="217"/>
    </location>
</feature>
<evidence type="ECO:0000256" key="2">
    <source>
        <dbReference type="SAM" id="Phobius"/>
    </source>
</evidence>
<accession>A0A6A6WPE9</accession>
<feature type="region of interest" description="Disordered" evidence="1">
    <location>
        <begin position="195"/>
        <end position="217"/>
    </location>
</feature>
<gene>
    <name evidence="3" type="ORF">K505DRAFT_156656</name>
</gene>
<proteinExistence type="predicted"/>
<evidence type="ECO:0000313" key="4">
    <source>
        <dbReference type="Proteomes" id="UP000799757"/>
    </source>
</evidence>
<feature type="compositionally biased region" description="Basic residues" evidence="1">
    <location>
        <begin position="195"/>
        <end position="205"/>
    </location>
</feature>
<organism evidence="3 4">
    <name type="scientific">Melanomma pulvis-pyrius CBS 109.77</name>
    <dbReference type="NCBI Taxonomy" id="1314802"/>
    <lineage>
        <taxon>Eukaryota</taxon>
        <taxon>Fungi</taxon>
        <taxon>Dikarya</taxon>
        <taxon>Ascomycota</taxon>
        <taxon>Pezizomycotina</taxon>
        <taxon>Dothideomycetes</taxon>
        <taxon>Pleosporomycetidae</taxon>
        <taxon>Pleosporales</taxon>
        <taxon>Melanommataceae</taxon>
        <taxon>Melanomma</taxon>
    </lineage>
</organism>
<dbReference type="EMBL" id="MU002587">
    <property type="protein sequence ID" value="KAF2785980.1"/>
    <property type="molecule type" value="Genomic_DNA"/>
</dbReference>
<keyword evidence="2" id="KW-0812">Transmembrane</keyword>
<sequence length="269" mass="28590">MPAMAVSIAPGWTFPGPANDGLLNAAHFESVNVITNSMIEYFQLSAQLRPDIGFGAKPLYLKDTIELGGWDGEIGDFGQWCLQCWEPYAGTDGWDACDDFTRNSSITLMAQSVSVDNQMLSAGIEHPQGVSVAICALAKESGNVPSFTVAYPFIKKEREDGSTHRFSQAAPEGRRNLVPTLRTGERWETVLKPSPRHQMTKRKGGGGRGGGGGGGYSGGGGGGGGGLSTAAIIGIVLGSVTCIVILLLLVWLYRKRKATMAENEKNIPL</sequence>
<reference evidence="3" key="1">
    <citation type="journal article" date="2020" name="Stud. Mycol.">
        <title>101 Dothideomycetes genomes: a test case for predicting lifestyles and emergence of pathogens.</title>
        <authorList>
            <person name="Haridas S."/>
            <person name="Albert R."/>
            <person name="Binder M."/>
            <person name="Bloem J."/>
            <person name="Labutti K."/>
            <person name="Salamov A."/>
            <person name="Andreopoulos B."/>
            <person name="Baker S."/>
            <person name="Barry K."/>
            <person name="Bills G."/>
            <person name="Bluhm B."/>
            <person name="Cannon C."/>
            <person name="Castanera R."/>
            <person name="Culley D."/>
            <person name="Daum C."/>
            <person name="Ezra D."/>
            <person name="Gonzalez J."/>
            <person name="Henrissat B."/>
            <person name="Kuo A."/>
            <person name="Liang C."/>
            <person name="Lipzen A."/>
            <person name="Lutzoni F."/>
            <person name="Magnuson J."/>
            <person name="Mondo S."/>
            <person name="Nolan M."/>
            <person name="Ohm R."/>
            <person name="Pangilinan J."/>
            <person name="Park H.-J."/>
            <person name="Ramirez L."/>
            <person name="Alfaro M."/>
            <person name="Sun H."/>
            <person name="Tritt A."/>
            <person name="Yoshinaga Y."/>
            <person name="Zwiers L.-H."/>
            <person name="Turgeon B."/>
            <person name="Goodwin S."/>
            <person name="Spatafora J."/>
            <person name="Crous P."/>
            <person name="Grigoriev I."/>
        </authorList>
    </citation>
    <scope>NUCLEOTIDE SEQUENCE</scope>
    <source>
        <strain evidence="3">CBS 109.77</strain>
    </source>
</reference>
<evidence type="ECO:0000313" key="3">
    <source>
        <dbReference type="EMBL" id="KAF2785980.1"/>
    </source>
</evidence>
<dbReference type="AlphaFoldDB" id="A0A6A6WPE9"/>
<protein>
    <submittedName>
        <fullName evidence="3">Uncharacterized protein</fullName>
    </submittedName>
</protein>
<keyword evidence="4" id="KW-1185">Reference proteome</keyword>
<dbReference type="Proteomes" id="UP000799757">
    <property type="component" value="Unassembled WGS sequence"/>
</dbReference>
<name>A0A6A6WPE9_9PLEO</name>
<keyword evidence="2" id="KW-0472">Membrane</keyword>
<keyword evidence="2" id="KW-1133">Transmembrane helix</keyword>
<evidence type="ECO:0000256" key="1">
    <source>
        <dbReference type="SAM" id="MobiDB-lite"/>
    </source>
</evidence>
<dbReference type="OrthoDB" id="3795048at2759"/>
<feature type="transmembrane region" description="Helical" evidence="2">
    <location>
        <begin position="231"/>
        <end position="253"/>
    </location>
</feature>